<evidence type="ECO:0000256" key="1">
    <source>
        <dbReference type="SAM" id="MobiDB-lite"/>
    </source>
</evidence>
<dbReference type="AlphaFoldDB" id="A0A4V1ISA1"/>
<name>A0A4V1ISA1_9FUNG</name>
<feature type="region of interest" description="Disordered" evidence="1">
    <location>
        <begin position="102"/>
        <end position="155"/>
    </location>
</feature>
<organism evidence="2 3">
    <name type="scientific">Blyttiomyces helicus</name>
    <dbReference type="NCBI Taxonomy" id="388810"/>
    <lineage>
        <taxon>Eukaryota</taxon>
        <taxon>Fungi</taxon>
        <taxon>Fungi incertae sedis</taxon>
        <taxon>Chytridiomycota</taxon>
        <taxon>Chytridiomycota incertae sedis</taxon>
        <taxon>Chytridiomycetes</taxon>
        <taxon>Chytridiomycetes incertae sedis</taxon>
        <taxon>Blyttiomyces</taxon>
    </lineage>
</organism>
<protein>
    <submittedName>
        <fullName evidence="2">Uncharacterized protein</fullName>
    </submittedName>
</protein>
<accession>A0A4V1ISA1</accession>
<dbReference type="EMBL" id="KZ994478">
    <property type="protein sequence ID" value="RKO92837.1"/>
    <property type="molecule type" value="Genomic_DNA"/>
</dbReference>
<feature type="compositionally biased region" description="Basic and acidic residues" evidence="1">
    <location>
        <begin position="119"/>
        <end position="140"/>
    </location>
</feature>
<reference evidence="3" key="1">
    <citation type="journal article" date="2018" name="Nat. Microbiol.">
        <title>Leveraging single-cell genomics to expand the fungal tree of life.</title>
        <authorList>
            <person name="Ahrendt S.R."/>
            <person name="Quandt C.A."/>
            <person name="Ciobanu D."/>
            <person name="Clum A."/>
            <person name="Salamov A."/>
            <person name="Andreopoulos B."/>
            <person name="Cheng J.F."/>
            <person name="Woyke T."/>
            <person name="Pelin A."/>
            <person name="Henrissat B."/>
            <person name="Reynolds N.K."/>
            <person name="Benny G.L."/>
            <person name="Smith M.E."/>
            <person name="James T.Y."/>
            <person name="Grigoriev I.V."/>
        </authorList>
    </citation>
    <scope>NUCLEOTIDE SEQUENCE [LARGE SCALE GENOMIC DNA]</scope>
</reference>
<dbReference type="Proteomes" id="UP000269721">
    <property type="component" value="Unassembled WGS sequence"/>
</dbReference>
<gene>
    <name evidence="2" type="ORF">BDK51DRAFT_43612</name>
</gene>
<sequence length="254" mass="27894">MKSKEYVAVSFGTSIRSPRVARRFSSFEDIGWSLGGRRLAWNIFGRSLPVPLPNAHFGGRAVEELVPEPGEELDPSALMLRDGFGRAHTDIEPAEVRAVSFEWGAKDQAPESRGSPGDADEKVRVDFGQESKGHSRKGQELETGPARDQNSSYPGLDQGNLILRNLLDADFKVEQRGVALEHVEDRITVHVVELNVEMCDRTTAPHQVGQAAVVGGHLIKIAPVNAAQRGGECREFAEIAGFLYHRAAYNLEKL</sequence>
<proteinExistence type="predicted"/>
<evidence type="ECO:0000313" key="3">
    <source>
        <dbReference type="Proteomes" id="UP000269721"/>
    </source>
</evidence>
<evidence type="ECO:0000313" key="2">
    <source>
        <dbReference type="EMBL" id="RKO92837.1"/>
    </source>
</evidence>
<keyword evidence="3" id="KW-1185">Reference proteome</keyword>